<dbReference type="InterPro" id="IPR050922">
    <property type="entry name" value="LytR/CpsA/Psr_CW_biosynth"/>
</dbReference>
<keyword evidence="3" id="KW-0735">Signal-anchor</keyword>
<dbReference type="RefSeq" id="WP_231417940.1">
    <property type="nucleotide sequence ID" value="NZ_CP126446.1"/>
</dbReference>
<evidence type="ECO:0000256" key="2">
    <source>
        <dbReference type="ARBA" id="ARBA00022692"/>
    </source>
</evidence>
<keyword evidence="2" id="KW-0812">Transmembrane</keyword>
<gene>
    <name evidence="6" type="ORF">QNI29_18405</name>
</gene>
<dbReference type="PANTHER" id="PTHR33392">
    <property type="entry name" value="POLYISOPRENYL-TEICHOIC ACID--PEPTIDOGLYCAN TEICHOIC ACID TRANSFERASE TAGU"/>
    <property type="match status" value="1"/>
</dbReference>
<dbReference type="InterPro" id="IPR004474">
    <property type="entry name" value="LytR_CpsA_psr"/>
</dbReference>
<keyword evidence="7" id="KW-1185">Reference proteome</keyword>
<feature type="domain" description="Cell envelope-related transcriptional attenuator" evidence="5">
    <location>
        <begin position="68"/>
        <end position="210"/>
    </location>
</feature>
<evidence type="ECO:0000256" key="1">
    <source>
        <dbReference type="ARBA" id="ARBA00006068"/>
    </source>
</evidence>
<evidence type="ECO:0000313" key="6">
    <source>
        <dbReference type="EMBL" id="WIF97676.1"/>
    </source>
</evidence>
<protein>
    <submittedName>
        <fullName evidence="6">LCP family protein</fullName>
    </submittedName>
</protein>
<evidence type="ECO:0000256" key="4">
    <source>
        <dbReference type="ARBA" id="ARBA00022989"/>
    </source>
</evidence>
<sequence>MAVLVVGGLVYGFSVYQSFQNTMDQVYEPLKRDTDKRVDMVTKKDQIDAPPFSVLLLGVDEREDDVGRSDTMIVLTVNPSEETIKMLSIPRDTRTDIIGHGTVEKINHAYAYGGVQMSVETVEDFLQIPIDYYVKVNMQGFEKIVNAVGGVTVKNDLALSHGGYDFPKGEITLDGKKALVYTRIRYEDPRGDFGRQDRQKQIIQAVIDKGARVQSMWNYNSLFNAVGETIKTNLTFEEIVNLQKRYKDMRHNIDQMRFEEGDGGFVGDLWYYFPDEQELQEHIQTLQQHLEVDKESY</sequence>
<name>A0ABY8V1D3_9BACI</name>
<dbReference type="Pfam" id="PF03816">
    <property type="entry name" value="LytR_cpsA_psr"/>
    <property type="match status" value="1"/>
</dbReference>
<reference evidence="6 7" key="1">
    <citation type="submission" date="2023-05" db="EMBL/GenBank/DDBJ databases">
        <title>Comparative genomics reveals the evidence of polycyclic aromatic hydrocarbons degradation in moderately halophilic genus Pontibacillus.</title>
        <authorList>
            <person name="Yang H."/>
            <person name="Qian Z."/>
        </authorList>
    </citation>
    <scope>NUCLEOTIDE SEQUENCE [LARGE SCALE GENOMIC DNA]</scope>
    <source>
        <strain evidence="7">HN14</strain>
    </source>
</reference>
<dbReference type="PANTHER" id="PTHR33392:SF6">
    <property type="entry name" value="POLYISOPRENYL-TEICHOIC ACID--PEPTIDOGLYCAN TEICHOIC ACID TRANSFERASE TAGU"/>
    <property type="match status" value="1"/>
</dbReference>
<keyword evidence="4" id="KW-1133">Transmembrane helix</keyword>
<dbReference type="Proteomes" id="UP001236652">
    <property type="component" value="Chromosome"/>
</dbReference>
<dbReference type="Gene3D" id="3.40.630.190">
    <property type="entry name" value="LCP protein"/>
    <property type="match status" value="1"/>
</dbReference>
<evidence type="ECO:0000259" key="5">
    <source>
        <dbReference type="Pfam" id="PF03816"/>
    </source>
</evidence>
<accession>A0ABY8V1D3</accession>
<evidence type="ECO:0000313" key="7">
    <source>
        <dbReference type="Proteomes" id="UP001236652"/>
    </source>
</evidence>
<dbReference type="EMBL" id="CP126446">
    <property type="protein sequence ID" value="WIF97676.1"/>
    <property type="molecule type" value="Genomic_DNA"/>
</dbReference>
<proteinExistence type="inferred from homology"/>
<evidence type="ECO:0000256" key="3">
    <source>
        <dbReference type="ARBA" id="ARBA00022968"/>
    </source>
</evidence>
<keyword evidence="4" id="KW-0472">Membrane</keyword>
<organism evidence="6 7">
    <name type="scientific">Pontibacillus chungwhensis</name>
    <dbReference type="NCBI Taxonomy" id="265426"/>
    <lineage>
        <taxon>Bacteria</taxon>
        <taxon>Bacillati</taxon>
        <taxon>Bacillota</taxon>
        <taxon>Bacilli</taxon>
        <taxon>Bacillales</taxon>
        <taxon>Bacillaceae</taxon>
        <taxon>Pontibacillus</taxon>
    </lineage>
</organism>
<comment type="similarity">
    <text evidence="1">Belongs to the LytR/CpsA/Psr (LCP) family.</text>
</comment>
<dbReference type="NCBIfam" id="TIGR00350">
    <property type="entry name" value="lytR_cpsA_psr"/>
    <property type="match status" value="1"/>
</dbReference>